<feature type="domain" description="CzcB-like barrel-sandwich hybrid" evidence="4">
    <location>
        <begin position="77"/>
        <end position="198"/>
    </location>
</feature>
<proteinExistence type="inferred from homology"/>
<evidence type="ECO:0000256" key="1">
    <source>
        <dbReference type="ARBA" id="ARBA00009477"/>
    </source>
</evidence>
<sequence length="383" mass="42058">MMKAIFLKKQMIIMLIAVGILFSLIFGWKGFSSYMLKKYLSQMQAPAVTVSTMKVEASLWQPTLKAVGSLRAVLGVNVTTELAGMVQKIYFKPGSAVQKGSVLVQLNAGTELGLLHSLQAQVELAKITYKRDKAQYAVRAVSKQTLDTDEWNLRNLQAQVEEQAATVEKKTIRAPFSGQLGVRNVNPGQYLNVGDTVVSLQALDVIYADFYLPQQALARLKLGQTVKMVTDTFANQVFQGTITTIEPNVDSATRNVEVEATFSNPDFKLKPGMFTRVEVDVGNKQSYLTIPQSAITFNPYGDIVYLVKDSGKKDNKNQPILVVQQVFVTVGDTRGDQIAVLKGLHQGDVIVTSGQLKLKNGSQVVINNQLQPSNEASPKVVEK</sequence>
<dbReference type="PANTHER" id="PTHR30469">
    <property type="entry name" value="MULTIDRUG RESISTANCE PROTEIN MDTA"/>
    <property type="match status" value="1"/>
</dbReference>
<dbReference type="PANTHER" id="PTHR30469:SF11">
    <property type="entry name" value="BLL4320 PROTEIN"/>
    <property type="match status" value="1"/>
</dbReference>
<dbReference type="FunFam" id="2.40.30.170:FF:000010">
    <property type="entry name" value="Efflux RND transporter periplasmic adaptor subunit"/>
    <property type="match status" value="1"/>
</dbReference>
<accession>A0A0W0YMF7</accession>
<dbReference type="InterPro" id="IPR006143">
    <property type="entry name" value="RND_pump_MFP"/>
</dbReference>
<dbReference type="Gene3D" id="2.40.30.170">
    <property type="match status" value="1"/>
</dbReference>
<dbReference type="GO" id="GO:0030313">
    <property type="term" value="C:cell envelope"/>
    <property type="evidence" value="ECO:0007669"/>
    <property type="project" value="UniProtKB-SubCell"/>
</dbReference>
<dbReference type="Pfam" id="PF25954">
    <property type="entry name" value="Beta-barrel_RND_2"/>
    <property type="match status" value="1"/>
</dbReference>
<comment type="similarity">
    <text evidence="1">Belongs to the membrane fusion protein (MFP) (TC 8.A.1) family.</text>
</comment>
<keyword evidence="2" id="KW-0175">Coiled coil</keyword>
<dbReference type="InterPro" id="IPR058647">
    <property type="entry name" value="BSH_CzcB-like"/>
</dbReference>
<dbReference type="PATRIC" id="fig|28087.4.peg.1695"/>
<dbReference type="Pfam" id="PF25973">
    <property type="entry name" value="BSH_CzcB"/>
    <property type="match status" value="1"/>
</dbReference>
<gene>
    <name evidence="5" type="ORF">Lsai_1583</name>
</gene>
<dbReference type="Gene3D" id="6.10.140.1990">
    <property type="match status" value="1"/>
</dbReference>
<dbReference type="eggNOG" id="COG0845">
    <property type="taxonomic scope" value="Bacteria"/>
</dbReference>
<dbReference type="InterPro" id="IPR058792">
    <property type="entry name" value="Beta-barrel_RND_2"/>
</dbReference>
<name>A0A0W0YMF7_9GAMM</name>
<evidence type="ECO:0000256" key="2">
    <source>
        <dbReference type="ARBA" id="ARBA00023054"/>
    </source>
</evidence>
<dbReference type="Proteomes" id="UP000054621">
    <property type="component" value="Unassembled WGS sequence"/>
</dbReference>
<dbReference type="Gene3D" id="2.40.420.20">
    <property type="match status" value="1"/>
</dbReference>
<organism evidence="5 6">
    <name type="scientific">Legionella sainthelensi</name>
    <dbReference type="NCBI Taxonomy" id="28087"/>
    <lineage>
        <taxon>Bacteria</taxon>
        <taxon>Pseudomonadati</taxon>
        <taxon>Pseudomonadota</taxon>
        <taxon>Gammaproteobacteria</taxon>
        <taxon>Legionellales</taxon>
        <taxon>Legionellaceae</taxon>
        <taxon>Legionella</taxon>
    </lineage>
</organism>
<dbReference type="AlphaFoldDB" id="A0A0W0YMF7"/>
<evidence type="ECO:0000313" key="5">
    <source>
        <dbReference type="EMBL" id="KTD58061.1"/>
    </source>
</evidence>
<evidence type="ECO:0000313" key="6">
    <source>
        <dbReference type="Proteomes" id="UP000054621"/>
    </source>
</evidence>
<feature type="domain" description="CusB-like beta-barrel" evidence="3">
    <location>
        <begin position="211"/>
        <end position="279"/>
    </location>
</feature>
<reference evidence="5 6" key="1">
    <citation type="submission" date="2015-11" db="EMBL/GenBank/DDBJ databases">
        <title>Genomic analysis of 38 Legionella species identifies large and diverse effector repertoires.</title>
        <authorList>
            <person name="Burstein D."/>
            <person name="Amaro F."/>
            <person name="Zusman T."/>
            <person name="Lifshitz Z."/>
            <person name="Cohen O."/>
            <person name="Gilbert J.A."/>
            <person name="Pupko T."/>
            <person name="Shuman H.A."/>
            <person name="Segal G."/>
        </authorList>
    </citation>
    <scope>NUCLEOTIDE SEQUENCE [LARGE SCALE GENOMIC DNA]</scope>
    <source>
        <strain evidence="5 6">Mt.St.Helens-4</strain>
    </source>
</reference>
<dbReference type="GO" id="GO:0019898">
    <property type="term" value="C:extrinsic component of membrane"/>
    <property type="evidence" value="ECO:0007669"/>
    <property type="project" value="InterPro"/>
</dbReference>
<dbReference type="InterPro" id="IPR030190">
    <property type="entry name" value="MacA_alpha-hairpin_sf"/>
</dbReference>
<dbReference type="Gene3D" id="2.40.50.100">
    <property type="match status" value="1"/>
</dbReference>
<dbReference type="GO" id="GO:1990961">
    <property type="term" value="P:xenobiotic detoxification by transmembrane export across the plasma membrane"/>
    <property type="evidence" value="ECO:0007669"/>
    <property type="project" value="InterPro"/>
</dbReference>
<evidence type="ECO:0000259" key="3">
    <source>
        <dbReference type="Pfam" id="PF25954"/>
    </source>
</evidence>
<comment type="caution">
    <text evidence="5">The sequence shown here is derived from an EMBL/GenBank/DDBJ whole genome shotgun (WGS) entry which is preliminary data.</text>
</comment>
<dbReference type="GO" id="GO:1990195">
    <property type="term" value="C:macrolide transmembrane transporter complex"/>
    <property type="evidence" value="ECO:0007669"/>
    <property type="project" value="InterPro"/>
</dbReference>
<evidence type="ECO:0000259" key="4">
    <source>
        <dbReference type="Pfam" id="PF25973"/>
    </source>
</evidence>
<protein>
    <submittedName>
        <fullName evidence="5">Hemolysin D</fullName>
    </submittedName>
</protein>
<dbReference type="GO" id="GO:0015562">
    <property type="term" value="F:efflux transmembrane transporter activity"/>
    <property type="evidence" value="ECO:0007669"/>
    <property type="project" value="TreeGrafter"/>
</dbReference>
<dbReference type="STRING" id="28087.Lsai_1583"/>
<dbReference type="GO" id="GO:1990281">
    <property type="term" value="C:efflux pump complex"/>
    <property type="evidence" value="ECO:0007669"/>
    <property type="project" value="TreeGrafter"/>
</dbReference>
<dbReference type="SUPFAM" id="SSF111369">
    <property type="entry name" value="HlyD-like secretion proteins"/>
    <property type="match status" value="1"/>
</dbReference>
<dbReference type="NCBIfam" id="TIGR01730">
    <property type="entry name" value="RND_mfp"/>
    <property type="match status" value="1"/>
</dbReference>
<dbReference type="EMBL" id="LNYV01000015">
    <property type="protein sequence ID" value="KTD58061.1"/>
    <property type="molecule type" value="Genomic_DNA"/>
</dbReference>